<keyword evidence="1" id="KW-0175">Coiled coil</keyword>
<feature type="domain" description="Transposase IS66 central" evidence="2">
    <location>
        <begin position="189"/>
        <end position="474"/>
    </location>
</feature>
<gene>
    <name evidence="5" type="ORF">H6A31_14600</name>
</gene>
<dbReference type="EMBL" id="JACJJW010000076">
    <property type="protein sequence ID" value="MBM6759877.1"/>
    <property type="molecule type" value="Genomic_DNA"/>
</dbReference>
<dbReference type="RefSeq" id="WP_204477497.1">
    <property type="nucleotide sequence ID" value="NZ_JACJJW010000076.1"/>
</dbReference>
<feature type="coiled-coil region" evidence="1">
    <location>
        <begin position="18"/>
        <end position="52"/>
    </location>
</feature>
<dbReference type="PANTHER" id="PTHR33678">
    <property type="entry name" value="BLL1576 PROTEIN"/>
    <property type="match status" value="1"/>
</dbReference>
<accession>A0ABS2EYX6</accession>
<dbReference type="NCBIfam" id="NF033517">
    <property type="entry name" value="transpos_IS66"/>
    <property type="match status" value="1"/>
</dbReference>
<comment type="caution">
    <text evidence="5">The sequence shown here is derived from an EMBL/GenBank/DDBJ whole genome shotgun (WGS) entry which is preliminary data.</text>
</comment>
<evidence type="ECO:0000256" key="1">
    <source>
        <dbReference type="SAM" id="Coils"/>
    </source>
</evidence>
<dbReference type="PANTHER" id="PTHR33678:SF1">
    <property type="entry name" value="BLL1576 PROTEIN"/>
    <property type="match status" value="1"/>
</dbReference>
<dbReference type="InterPro" id="IPR004291">
    <property type="entry name" value="Transposase_IS66_central"/>
</dbReference>
<protein>
    <submittedName>
        <fullName evidence="5">IS66 family transposase</fullName>
    </submittedName>
</protein>
<dbReference type="Pfam" id="PF03050">
    <property type="entry name" value="DDE_Tnp_IS66"/>
    <property type="match status" value="1"/>
</dbReference>
<dbReference type="Proteomes" id="UP000703295">
    <property type="component" value="Unassembled WGS sequence"/>
</dbReference>
<evidence type="ECO:0000313" key="6">
    <source>
        <dbReference type="Proteomes" id="UP000703295"/>
    </source>
</evidence>
<dbReference type="Pfam" id="PF13007">
    <property type="entry name" value="LZ_Tnp_IS66"/>
    <property type="match status" value="1"/>
</dbReference>
<evidence type="ECO:0000259" key="2">
    <source>
        <dbReference type="Pfam" id="PF03050"/>
    </source>
</evidence>
<reference evidence="5 6" key="1">
    <citation type="journal article" date="2021" name="Sci. Rep.">
        <title>The distribution of antibiotic resistance genes in chicken gut microbiota commensals.</title>
        <authorList>
            <person name="Juricova H."/>
            <person name="Matiasovicova J."/>
            <person name="Kubasova T."/>
            <person name="Cejkova D."/>
            <person name="Rychlik I."/>
        </authorList>
    </citation>
    <scope>NUCLEOTIDE SEQUENCE [LARGE SCALE GENOMIC DNA]</scope>
    <source>
        <strain evidence="5 6">An801</strain>
    </source>
</reference>
<organism evidence="5 6">
    <name type="scientific">Bacteroides mediterraneensis</name>
    <dbReference type="NCBI Taxonomy" id="1841856"/>
    <lineage>
        <taxon>Bacteria</taxon>
        <taxon>Pseudomonadati</taxon>
        <taxon>Bacteroidota</taxon>
        <taxon>Bacteroidia</taxon>
        <taxon>Bacteroidales</taxon>
        <taxon>Bacteroidaceae</taxon>
        <taxon>Bacteroides</taxon>
    </lineage>
</organism>
<evidence type="ECO:0000313" key="5">
    <source>
        <dbReference type="EMBL" id="MBM6759877.1"/>
    </source>
</evidence>
<keyword evidence="6" id="KW-1185">Reference proteome</keyword>
<dbReference type="Pfam" id="PF13817">
    <property type="entry name" value="DDE_Tnp_IS66_C"/>
    <property type="match status" value="1"/>
</dbReference>
<dbReference type="InterPro" id="IPR052344">
    <property type="entry name" value="Transposase-related"/>
</dbReference>
<sequence length="543" mass="62915">MEEKDILLKTIEGLNASIASLSATNKDQAEQIKNLQERIKELTAQIAWLNRQLFGRKTEKLPVYNPDMPDLFAEEFAGLRHQAEEKRDGAVEQIEKEPVEVRKQKRQNRKMTEDLPILETEVIEPAGVDLSLYRRIGEEVTKVVKHKPGMLYVKEIIRPKYALKDSTRLPPAGQKGVEIAPMPLMPVDKCIADTSLLAEILLQKYEYHVPFYRQIQQYRHLGMKGLTESTLDGWFKKTVELLRPLYEELKREVFSCDYVQADETTVPVINKEKHRADKEYLWMVRSVMKKLVIFHYDQGSRAGAVIESLANQYHFKGYLQCDGFAGYETAFRTNPDVRLLNCLVHIRRHFEQALDENREMAEHGLTQIQHIYRIEHCCDKAGLSYDERKTKRRELAGPVMDAMRVWMETEGIKYSPNSQIGKAITYAYTRWDNMMGCLEEGRLLWDNNLAENVIRPITLGRKNYLFCGNHEAAANMSVICSLLATCKAHDVNPRDYLNDVIARMPYHKKATHEELLELLPHKWKLQHPESALTKQEEEAGNRC</sequence>
<dbReference type="InterPro" id="IPR024463">
    <property type="entry name" value="Transposase_TnpC_homeodom"/>
</dbReference>
<name>A0ABS2EYX6_9BACE</name>
<proteinExistence type="predicted"/>
<evidence type="ECO:0000259" key="4">
    <source>
        <dbReference type="Pfam" id="PF13817"/>
    </source>
</evidence>
<feature type="domain" description="Transposase IS66 C-terminal" evidence="4">
    <location>
        <begin position="481"/>
        <end position="521"/>
    </location>
</feature>
<evidence type="ECO:0000259" key="3">
    <source>
        <dbReference type="Pfam" id="PF13007"/>
    </source>
</evidence>
<feature type="domain" description="Transposase TnpC homeodomain" evidence="3">
    <location>
        <begin position="41"/>
        <end position="116"/>
    </location>
</feature>
<dbReference type="InterPro" id="IPR039552">
    <property type="entry name" value="IS66_C"/>
</dbReference>